<accession>A0A5N6U2Z2</accession>
<dbReference type="Proteomes" id="UP000325780">
    <property type="component" value="Unassembled WGS sequence"/>
</dbReference>
<evidence type="ECO:0000313" key="2">
    <source>
        <dbReference type="Proteomes" id="UP000325780"/>
    </source>
</evidence>
<gene>
    <name evidence="1" type="ORF">BDV25DRAFT_44734</name>
</gene>
<sequence length="238" mass="27405">MGNILSVPLPSLLPRKEYLDHKNLPPKLLALNNWLLDGKLPSGGKPDYQPHKKDWVARGNYFKADQLKQDTGTPNDATMNEVTRSALALVDDQVFIDGNTRTSVLVILEYLATLGSLYTRDPVRIYWILAQRHSSGRYDPAKIQQDLIKEVRGSLFRPPGGVTSAKRVEYTQKVKDAQKLWDKIEDIHRRITAAPTVQKKREIAREEKRKNPYVYERYRERYPNDVNMAEDGDVEDEM</sequence>
<dbReference type="EMBL" id="ML742044">
    <property type="protein sequence ID" value="KAE8153017.1"/>
    <property type="molecule type" value="Genomic_DNA"/>
</dbReference>
<evidence type="ECO:0000313" key="1">
    <source>
        <dbReference type="EMBL" id="KAE8153017.1"/>
    </source>
</evidence>
<dbReference type="OrthoDB" id="10410368at2759"/>
<organism evidence="1 2">
    <name type="scientific">Aspergillus avenaceus</name>
    <dbReference type="NCBI Taxonomy" id="36643"/>
    <lineage>
        <taxon>Eukaryota</taxon>
        <taxon>Fungi</taxon>
        <taxon>Dikarya</taxon>
        <taxon>Ascomycota</taxon>
        <taxon>Pezizomycotina</taxon>
        <taxon>Eurotiomycetes</taxon>
        <taxon>Eurotiomycetidae</taxon>
        <taxon>Eurotiales</taxon>
        <taxon>Aspergillaceae</taxon>
        <taxon>Aspergillus</taxon>
        <taxon>Aspergillus subgen. Circumdati</taxon>
    </lineage>
</organism>
<reference evidence="1 2" key="1">
    <citation type="submission" date="2019-04" db="EMBL/GenBank/DDBJ databases">
        <title>Friends and foes A comparative genomics study of 23 Aspergillus species from section Flavi.</title>
        <authorList>
            <consortium name="DOE Joint Genome Institute"/>
            <person name="Kjaerbolling I."/>
            <person name="Vesth T."/>
            <person name="Frisvad J.C."/>
            <person name="Nybo J.L."/>
            <person name="Theobald S."/>
            <person name="Kildgaard S."/>
            <person name="Isbrandt T."/>
            <person name="Kuo A."/>
            <person name="Sato A."/>
            <person name="Lyhne E.K."/>
            <person name="Kogle M.E."/>
            <person name="Wiebenga A."/>
            <person name="Kun R.S."/>
            <person name="Lubbers R.J."/>
            <person name="Makela M.R."/>
            <person name="Barry K."/>
            <person name="Chovatia M."/>
            <person name="Clum A."/>
            <person name="Daum C."/>
            <person name="Haridas S."/>
            <person name="He G."/>
            <person name="LaButti K."/>
            <person name="Lipzen A."/>
            <person name="Mondo S."/>
            <person name="Riley R."/>
            <person name="Salamov A."/>
            <person name="Simmons B.A."/>
            <person name="Magnuson J.K."/>
            <person name="Henrissat B."/>
            <person name="Mortensen U.H."/>
            <person name="Larsen T.O."/>
            <person name="Devries R.P."/>
            <person name="Grigoriev I.V."/>
            <person name="Machida M."/>
            <person name="Baker S.E."/>
            <person name="Andersen M.R."/>
        </authorList>
    </citation>
    <scope>NUCLEOTIDE SEQUENCE [LARGE SCALE GENOMIC DNA]</scope>
    <source>
        <strain evidence="1 2">IBT 18842</strain>
    </source>
</reference>
<protein>
    <submittedName>
        <fullName evidence="1">Uncharacterized protein</fullName>
    </submittedName>
</protein>
<name>A0A5N6U2Z2_ASPAV</name>
<dbReference type="AlphaFoldDB" id="A0A5N6U2Z2"/>
<proteinExistence type="predicted"/>
<keyword evidence="2" id="KW-1185">Reference proteome</keyword>